<reference evidence="1" key="1">
    <citation type="submission" date="2019-10" db="EMBL/GenBank/DDBJ databases">
        <authorList>
            <consortium name="DOE Joint Genome Institute"/>
            <person name="Kuo A."/>
            <person name="Miyauchi S."/>
            <person name="Kiss E."/>
            <person name="Drula E."/>
            <person name="Kohler A."/>
            <person name="Sanchez-Garcia M."/>
            <person name="Andreopoulos B."/>
            <person name="Barry K.W."/>
            <person name="Bonito G."/>
            <person name="Buee M."/>
            <person name="Carver A."/>
            <person name="Chen C."/>
            <person name="Cichocki N."/>
            <person name="Clum A."/>
            <person name="Culley D."/>
            <person name="Crous P.W."/>
            <person name="Fauchery L."/>
            <person name="Girlanda M."/>
            <person name="Hayes R."/>
            <person name="Keri Z."/>
            <person name="Labutti K."/>
            <person name="Lipzen A."/>
            <person name="Lombard V."/>
            <person name="Magnuson J."/>
            <person name="Maillard F."/>
            <person name="Morin E."/>
            <person name="Murat C."/>
            <person name="Nolan M."/>
            <person name="Ohm R."/>
            <person name="Pangilinan J."/>
            <person name="Pereira M."/>
            <person name="Perotto S."/>
            <person name="Peter M."/>
            <person name="Riley R."/>
            <person name="Sitrit Y."/>
            <person name="Stielow B."/>
            <person name="Szollosi G."/>
            <person name="Zifcakova L."/>
            <person name="Stursova M."/>
            <person name="Spatafora J.W."/>
            <person name="Tedersoo L."/>
            <person name="Vaario L.-M."/>
            <person name="Yamada A."/>
            <person name="Yan M."/>
            <person name="Wang P."/>
            <person name="Xu J."/>
            <person name="Bruns T."/>
            <person name="Baldrian P."/>
            <person name="Vilgalys R."/>
            <person name="Henrissat B."/>
            <person name="Grigoriev I.V."/>
            <person name="Hibbett D."/>
            <person name="Nagy L.G."/>
            <person name="Martin F.M."/>
        </authorList>
    </citation>
    <scope>NUCLEOTIDE SEQUENCE</scope>
    <source>
        <strain evidence="1">P2</strain>
    </source>
</reference>
<gene>
    <name evidence="1" type="ORF">BDM02DRAFT_3100642</name>
</gene>
<name>A0ACB6Z974_THEGA</name>
<feature type="non-terminal residue" evidence="1">
    <location>
        <position position="1"/>
    </location>
</feature>
<evidence type="ECO:0000313" key="2">
    <source>
        <dbReference type="Proteomes" id="UP000886501"/>
    </source>
</evidence>
<protein>
    <submittedName>
        <fullName evidence="1">Uncharacterized protein</fullName>
    </submittedName>
</protein>
<accession>A0ACB6Z974</accession>
<comment type="caution">
    <text evidence="1">The sequence shown here is derived from an EMBL/GenBank/DDBJ whole genome shotgun (WGS) entry which is preliminary data.</text>
</comment>
<reference evidence="1" key="2">
    <citation type="journal article" date="2020" name="Nat. Commun.">
        <title>Large-scale genome sequencing of mycorrhizal fungi provides insights into the early evolution of symbiotic traits.</title>
        <authorList>
            <person name="Miyauchi S."/>
            <person name="Kiss E."/>
            <person name="Kuo A."/>
            <person name="Drula E."/>
            <person name="Kohler A."/>
            <person name="Sanchez-Garcia M."/>
            <person name="Morin E."/>
            <person name="Andreopoulos B."/>
            <person name="Barry K.W."/>
            <person name="Bonito G."/>
            <person name="Buee M."/>
            <person name="Carver A."/>
            <person name="Chen C."/>
            <person name="Cichocki N."/>
            <person name="Clum A."/>
            <person name="Culley D."/>
            <person name="Crous P.W."/>
            <person name="Fauchery L."/>
            <person name="Girlanda M."/>
            <person name="Hayes R.D."/>
            <person name="Keri Z."/>
            <person name="LaButti K."/>
            <person name="Lipzen A."/>
            <person name="Lombard V."/>
            <person name="Magnuson J."/>
            <person name="Maillard F."/>
            <person name="Murat C."/>
            <person name="Nolan M."/>
            <person name="Ohm R.A."/>
            <person name="Pangilinan J."/>
            <person name="Pereira M.F."/>
            <person name="Perotto S."/>
            <person name="Peter M."/>
            <person name="Pfister S."/>
            <person name="Riley R."/>
            <person name="Sitrit Y."/>
            <person name="Stielow J.B."/>
            <person name="Szollosi G."/>
            <person name="Zifcakova L."/>
            <person name="Stursova M."/>
            <person name="Spatafora J.W."/>
            <person name="Tedersoo L."/>
            <person name="Vaario L.M."/>
            <person name="Yamada A."/>
            <person name="Yan M."/>
            <person name="Wang P."/>
            <person name="Xu J."/>
            <person name="Bruns T."/>
            <person name="Baldrian P."/>
            <person name="Vilgalys R."/>
            <person name="Dunand C."/>
            <person name="Henrissat B."/>
            <person name="Grigoriev I.V."/>
            <person name="Hibbett D."/>
            <person name="Nagy L.G."/>
            <person name="Martin F.M."/>
        </authorList>
    </citation>
    <scope>NUCLEOTIDE SEQUENCE</scope>
    <source>
        <strain evidence="1">P2</strain>
    </source>
</reference>
<evidence type="ECO:0000313" key="1">
    <source>
        <dbReference type="EMBL" id="KAF9645945.1"/>
    </source>
</evidence>
<proteinExistence type="predicted"/>
<keyword evidence="2" id="KW-1185">Reference proteome</keyword>
<dbReference type="Proteomes" id="UP000886501">
    <property type="component" value="Unassembled WGS sequence"/>
</dbReference>
<organism evidence="1 2">
    <name type="scientific">Thelephora ganbajun</name>
    <name type="common">Ganba fungus</name>
    <dbReference type="NCBI Taxonomy" id="370292"/>
    <lineage>
        <taxon>Eukaryota</taxon>
        <taxon>Fungi</taxon>
        <taxon>Dikarya</taxon>
        <taxon>Basidiomycota</taxon>
        <taxon>Agaricomycotina</taxon>
        <taxon>Agaricomycetes</taxon>
        <taxon>Thelephorales</taxon>
        <taxon>Thelephoraceae</taxon>
        <taxon>Thelephora</taxon>
    </lineage>
</organism>
<sequence>RFSPSDHVRKLSTLVHGSRDRRLSETDGMLLSTLCNSTCVRSRLVVFPDENHWTFGPRTQPRVTLRGLPLLQPIHWSLYTKF</sequence>
<dbReference type="EMBL" id="MU118072">
    <property type="protein sequence ID" value="KAF9645945.1"/>
    <property type="molecule type" value="Genomic_DNA"/>
</dbReference>